<gene>
    <name evidence="3" type="ordered locus">Dtox_4119</name>
</gene>
<dbReference type="KEGG" id="dae:Dtox_4119"/>
<organism evidence="3 4">
    <name type="scientific">Desulfofarcimen acetoxidans (strain ATCC 49208 / DSM 771 / KCTC 5769 / VKM B-1644 / 5575)</name>
    <name type="common">Desulfotomaculum acetoxidans</name>
    <dbReference type="NCBI Taxonomy" id="485916"/>
    <lineage>
        <taxon>Bacteria</taxon>
        <taxon>Bacillati</taxon>
        <taxon>Bacillota</taxon>
        <taxon>Clostridia</taxon>
        <taxon>Eubacteriales</taxon>
        <taxon>Peptococcaceae</taxon>
        <taxon>Desulfofarcimen</taxon>
    </lineage>
</organism>
<keyword evidence="3" id="KW-0808">Transferase</keyword>
<dbReference type="Gene3D" id="3.40.50.2000">
    <property type="entry name" value="Glycogen Phosphorylase B"/>
    <property type="match status" value="2"/>
</dbReference>
<protein>
    <submittedName>
        <fullName evidence="3">Glycosyl transferase group 1</fullName>
    </submittedName>
</protein>
<dbReference type="eggNOG" id="COG0438">
    <property type="taxonomic scope" value="Bacteria"/>
</dbReference>
<sequence length="377" mass="41446">MNQLRVLHIIGGGEFGGAERHILNLCASLDSRKVAITVVCLFEEPFARMAKEIGVNVLVMPMRHKLDIGTLSRLTEVIKKNRPDLVHTHGVRANLLGRLAAKMAGVNRIVTTVHSLLVRDYPDFWSRLANSWTERLTRGLTDHFIAVSQGLKNALIADGIPENKITVIYNGLDLDRFRPCLPPGTYRHWLGYEEGVPLVAIVARLHSVKGHSFFLQAAAEVLKVIPRVRFLVVGTGPDEAVLKEMTAKLGLQEVVNFTGFITEIPDLMADMDVLVIPSLWEGFGLTAIEAMTVGLPVVATEVGGLPEVVRPGETGILVPSSDVPSLAKGIIWVLQHPKEASQMAENGRQIVSQQFSSKGMARKTELTYQKVMRCDPC</sequence>
<dbReference type="Pfam" id="PF13439">
    <property type="entry name" value="Glyco_transf_4"/>
    <property type="match status" value="1"/>
</dbReference>
<name>C8VYR8_DESAS</name>
<dbReference type="PANTHER" id="PTHR12526">
    <property type="entry name" value="GLYCOSYLTRANSFERASE"/>
    <property type="match status" value="1"/>
</dbReference>
<dbReference type="STRING" id="485916.Dtox_4119"/>
<evidence type="ECO:0000313" key="4">
    <source>
        <dbReference type="Proteomes" id="UP000002217"/>
    </source>
</evidence>
<dbReference type="SUPFAM" id="SSF53756">
    <property type="entry name" value="UDP-Glycosyltransferase/glycogen phosphorylase"/>
    <property type="match status" value="1"/>
</dbReference>
<dbReference type="HOGENOM" id="CLU_009583_0_3_9"/>
<dbReference type="Pfam" id="PF00534">
    <property type="entry name" value="Glycos_transf_1"/>
    <property type="match status" value="1"/>
</dbReference>
<dbReference type="EMBL" id="CP001720">
    <property type="protein sequence ID" value="ACV64789.1"/>
    <property type="molecule type" value="Genomic_DNA"/>
</dbReference>
<dbReference type="OrthoDB" id="3199616at2"/>
<reference evidence="3 4" key="1">
    <citation type="journal article" date="2009" name="Stand. Genomic Sci.">
        <title>Complete genome sequence of Desulfotomaculum acetoxidans type strain (5575).</title>
        <authorList>
            <person name="Spring S."/>
            <person name="Lapidus A."/>
            <person name="Schroder M."/>
            <person name="Gleim D."/>
            <person name="Sims D."/>
            <person name="Meincke L."/>
            <person name="Glavina Del Rio T."/>
            <person name="Tice H."/>
            <person name="Copeland A."/>
            <person name="Cheng J.F."/>
            <person name="Lucas S."/>
            <person name="Chen F."/>
            <person name="Nolan M."/>
            <person name="Bruce D."/>
            <person name="Goodwin L."/>
            <person name="Pitluck S."/>
            <person name="Ivanova N."/>
            <person name="Mavromatis K."/>
            <person name="Mikhailova N."/>
            <person name="Pati A."/>
            <person name="Chen A."/>
            <person name="Palaniappan K."/>
            <person name="Land M."/>
            <person name="Hauser L."/>
            <person name="Chang Y.J."/>
            <person name="Jeffries C.D."/>
            <person name="Chain P."/>
            <person name="Saunders E."/>
            <person name="Brettin T."/>
            <person name="Detter J.C."/>
            <person name="Goker M."/>
            <person name="Bristow J."/>
            <person name="Eisen J.A."/>
            <person name="Markowitz V."/>
            <person name="Hugenholtz P."/>
            <person name="Kyrpides N.C."/>
            <person name="Klenk H.P."/>
            <person name="Han C."/>
        </authorList>
    </citation>
    <scope>NUCLEOTIDE SEQUENCE [LARGE SCALE GENOMIC DNA]</scope>
    <source>
        <strain evidence="4">ATCC 49208 / DSM 771 / VKM B-1644</strain>
    </source>
</reference>
<evidence type="ECO:0000313" key="3">
    <source>
        <dbReference type="EMBL" id="ACV64789.1"/>
    </source>
</evidence>
<feature type="domain" description="Glycosyl transferase family 1" evidence="1">
    <location>
        <begin position="194"/>
        <end position="349"/>
    </location>
</feature>
<feature type="domain" description="Glycosyltransferase subfamily 4-like N-terminal" evidence="2">
    <location>
        <begin position="15"/>
        <end position="176"/>
    </location>
</feature>
<evidence type="ECO:0000259" key="1">
    <source>
        <dbReference type="Pfam" id="PF00534"/>
    </source>
</evidence>
<dbReference type="AlphaFoldDB" id="C8VYR8"/>
<keyword evidence="4" id="KW-1185">Reference proteome</keyword>
<proteinExistence type="predicted"/>
<dbReference type="InterPro" id="IPR001296">
    <property type="entry name" value="Glyco_trans_1"/>
</dbReference>
<accession>C8VYR8</accession>
<dbReference type="Proteomes" id="UP000002217">
    <property type="component" value="Chromosome"/>
</dbReference>
<dbReference type="RefSeq" id="WP_015759459.1">
    <property type="nucleotide sequence ID" value="NC_013216.1"/>
</dbReference>
<dbReference type="GO" id="GO:0016757">
    <property type="term" value="F:glycosyltransferase activity"/>
    <property type="evidence" value="ECO:0007669"/>
    <property type="project" value="InterPro"/>
</dbReference>
<dbReference type="InterPro" id="IPR028098">
    <property type="entry name" value="Glyco_trans_4-like_N"/>
</dbReference>
<dbReference type="CAZy" id="GT4">
    <property type="family name" value="Glycosyltransferase Family 4"/>
</dbReference>
<evidence type="ECO:0000259" key="2">
    <source>
        <dbReference type="Pfam" id="PF13439"/>
    </source>
</evidence>